<proteinExistence type="predicted"/>
<dbReference type="InterPro" id="IPR051356">
    <property type="entry name" value="SOX/SOX-like_TF"/>
</dbReference>
<evidence type="ECO:0000256" key="2">
    <source>
        <dbReference type="ARBA" id="ARBA00023242"/>
    </source>
</evidence>
<sequence length="429" mass="47478">MPHYHQSHQMLYTGYQPEPSLYHCNFTPSPPSSEDLELAPESPVDVSLQSPVTPPFFVETPTTSIFSSRAALSSSGRSSPRIPRPRNAFMIFRSEHCGQSKITRSVEHDHRHISRIIGHLWNKLPEEKKEIYRAKAEREKFEHNMKYPNYRFAPGVREKKPIRRKVKRNGSMDLLRCEKVADLLMEGKQGGDLEVALMSGNGEPVSPAQEGSTAKTLTKKKRGTQRLRTRGGSPTSSCAASSTCSSPSIQGWSPRNNEASELVDMGPAFLSPLLPPIESPVEAPWMDSLQYPPSQSVSPSPPPSPQQFAPPKSFQAPTSWSNGQNDYVPPTVYLHPNMQSQEYAAVYYPSDISGNSAPCQQSMPSQNGYAYVQYPNAAMSSAPYDAATAQGPVSFRNPWYDNNPGLQVPNCASVDPLDMSAWVNPMYTS</sequence>
<dbReference type="PANTHER" id="PTHR45789:SF2">
    <property type="entry name" value="FI18025P1"/>
    <property type="match status" value="1"/>
</dbReference>
<dbReference type="Pfam" id="PF00505">
    <property type="entry name" value="HMG_box"/>
    <property type="match status" value="1"/>
</dbReference>
<dbReference type="InterPro" id="IPR009071">
    <property type="entry name" value="HMG_box_dom"/>
</dbReference>
<dbReference type="CDD" id="cd01389">
    <property type="entry name" value="HMG-box_ROX1-like"/>
    <property type="match status" value="1"/>
</dbReference>
<dbReference type="Gene3D" id="1.10.30.10">
    <property type="entry name" value="High mobility group box domain"/>
    <property type="match status" value="1"/>
</dbReference>
<feature type="compositionally biased region" description="Polar residues" evidence="4">
    <location>
        <begin position="249"/>
        <end position="259"/>
    </location>
</feature>
<dbReference type="PANTHER" id="PTHR45789">
    <property type="entry name" value="FI18025P1"/>
    <property type="match status" value="1"/>
</dbReference>
<feature type="compositionally biased region" description="Low complexity" evidence="4">
    <location>
        <begin position="306"/>
        <end position="317"/>
    </location>
</feature>
<protein>
    <recommendedName>
        <fullName evidence="5">HMG box domain-containing protein</fullName>
    </recommendedName>
</protein>
<feature type="region of interest" description="Disordered" evidence="4">
    <location>
        <begin position="284"/>
        <end position="321"/>
    </location>
</feature>
<feature type="region of interest" description="Disordered" evidence="4">
    <location>
        <begin position="201"/>
        <end position="259"/>
    </location>
</feature>
<feature type="compositionally biased region" description="Basic residues" evidence="4">
    <location>
        <begin position="217"/>
        <end position="229"/>
    </location>
</feature>
<feature type="compositionally biased region" description="Low complexity" evidence="4">
    <location>
        <begin position="233"/>
        <end position="248"/>
    </location>
</feature>
<accession>A0ABR3FPW8</accession>
<dbReference type="Proteomes" id="UP001465976">
    <property type="component" value="Unassembled WGS sequence"/>
</dbReference>
<name>A0ABR3FPW8_9AGAR</name>
<dbReference type="SUPFAM" id="SSF47095">
    <property type="entry name" value="HMG-box"/>
    <property type="match status" value="1"/>
</dbReference>
<feature type="DNA-binding region" description="HMG box" evidence="3">
    <location>
        <begin position="82"/>
        <end position="151"/>
    </location>
</feature>
<keyword evidence="1 3" id="KW-0238">DNA-binding</keyword>
<dbReference type="SMART" id="SM00398">
    <property type="entry name" value="HMG"/>
    <property type="match status" value="1"/>
</dbReference>
<feature type="domain" description="HMG box" evidence="5">
    <location>
        <begin position="82"/>
        <end position="151"/>
    </location>
</feature>
<comment type="caution">
    <text evidence="6">The sequence shown here is derived from an EMBL/GenBank/DDBJ whole genome shotgun (WGS) entry which is preliminary data.</text>
</comment>
<dbReference type="EMBL" id="JBAHYK010000158">
    <property type="protein sequence ID" value="KAL0577406.1"/>
    <property type="molecule type" value="Genomic_DNA"/>
</dbReference>
<evidence type="ECO:0000313" key="6">
    <source>
        <dbReference type="EMBL" id="KAL0577406.1"/>
    </source>
</evidence>
<dbReference type="InterPro" id="IPR036910">
    <property type="entry name" value="HMG_box_dom_sf"/>
</dbReference>
<evidence type="ECO:0000256" key="4">
    <source>
        <dbReference type="SAM" id="MobiDB-lite"/>
    </source>
</evidence>
<dbReference type="PROSITE" id="PS50118">
    <property type="entry name" value="HMG_BOX_2"/>
    <property type="match status" value="1"/>
</dbReference>
<organism evidence="6 7">
    <name type="scientific">Marasmius crinis-equi</name>
    <dbReference type="NCBI Taxonomy" id="585013"/>
    <lineage>
        <taxon>Eukaryota</taxon>
        <taxon>Fungi</taxon>
        <taxon>Dikarya</taxon>
        <taxon>Basidiomycota</taxon>
        <taxon>Agaricomycotina</taxon>
        <taxon>Agaricomycetes</taxon>
        <taxon>Agaricomycetidae</taxon>
        <taxon>Agaricales</taxon>
        <taxon>Marasmiineae</taxon>
        <taxon>Marasmiaceae</taxon>
        <taxon>Marasmius</taxon>
    </lineage>
</organism>
<evidence type="ECO:0000313" key="7">
    <source>
        <dbReference type="Proteomes" id="UP001465976"/>
    </source>
</evidence>
<evidence type="ECO:0000256" key="3">
    <source>
        <dbReference type="PROSITE-ProRule" id="PRU00267"/>
    </source>
</evidence>
<gene>
    <name evidence="6" type="ORF">V5O48_004571</name>
</gene>
<reference evidence="6 7" key="1">
    <citation type="submission" date="2024-02" db="EMBL/GenBank/DDBJ databases">
        <title>A draft genome for the cacao thread blight pathogen Marasmius crinis-equi.</title>
        <authorList>
            <person name="Cohen S.P."/>
            <person name="Baruah I.K."/>
            <person name="Amoako-Attah I."/>
            <person name="Bukari Y."/>
            <person name="Meinhardt L.W."/>
            <person name="Bailey B.A."/>
        </authorList>
    </citation>
    <scope>NUCLEOTIDE SEQUENCE [LARGE SCALE GENOMIC DNA]</scope>
    <source>
        <strain evidence="6 7">GH-76</strain>
    </source>
</reference>
<keyword evidence="2 3" id="KW-0539">Nucleus</keyword>
<evidence type="ECO:0000259" key="5">
    <source>
        <dbReference type="PROSITE" id="PS50118"/>
    </source>
</evidence>
<evidence type="ECO:0000256" key="1">
    <source>
        <dbReference type="ARBA" id="ARBA00023125"/>
    </source>
</evidence>
<keyword evidence="7" id="KW-1185">Reference proteome</keyword>